<feature type="non-terminal residue" evidence="1">
    <location>
        <position position="33"/>
    </location>
</feature>
<name>K0RLY5_THAOC</name>
<dbReference type="OrthoDB" id="38029at2759"/>
<dbReference type="OMA" id="TKFTDEM"/>
<evidence type="ECO:0000313" key="1">
    <source>
        <dbReference type="EMBL" id="EJK53309.1"/>
    </source>
</evidence>
<sequence>MVSKEEVAEINTYFQNRMAESKKIWAARGPEAR</sequence>
<reference evidence="1 2" key="1">
    <citation type="journal article" date="2012" name="Genome Biol.">
        <title>Genome and low-iron response of an oceanic diatom adapted to chronic iron limitation.</title>
        <authorList>
            <person name="Lommer M."/>
            <person name="Specht M."/>
            <person name="Roy A.S."/>
            <person name="Kraemer L."/>
            <person name="Andreson R."/>
            <person name="Gutowska M.A."/>
            <person name="Wolf J."/>
            <person name="Bergner S.V."/>
            <person name="Schilhabel M.B."/>
            <person name="Klostermeier U.C."/>
            <person name="Beiko R.G."/>
            <person name="Rosenstiel P."/>
            <person name="Hippler M."/>
            <person name="Laroche J."/>
        </authorList>
    </citation>
    <scope>NUCLEOTIDE SEQUENCE [LARGE SCALE GENOMIC DNA]</scope>
    <source>
        <strain evidence="1 2">CCMP1005</strain>
    </source>
</reference>
<evidence type="ECO:0000313" key="2">
    <source>
        <dbReference type="Proteomes" id="UP000266841"/>
    </source>
</evidence>
<accession>K0RLY5</accession>
<proteinExistence type="predicted"/>
<organism evidence="1 2">
    <name type="scientific">Thalassiosira oceanica</name>
    <name type="common">Marine diatom</name>
    <dbReference type="NCBI Taxonomy" id="159749"/>
    <lineage>
        <taxon>Eukaryota</taxon>
        <taxon>Sar</taxon>
        <taxon>Stramenopiles</taxon>
        <taxon>Ochrophyta</taxon>
        <taxon>Bacillariophyta</taxon>
        <taxon>Coscinodiscophyceae</taxon>
        <taxon>Thalassiosirophycidae</taxon>
        <taxon>Thalassiosirales</taxon>
        <taxon>Thalassiosiraceae</taxon>
        <taxon>Thalassiosira</taxon>
    </lineage>
</organism>
<dbReference type="Proteomes" id="UP000266841">
    <property type="component" value="Unassembled WGS sequence"/>
</dbReference>
<dbReference type="EMBL" id="AGNL01038048">
    <property type="protein sequence ID" value="EJK53309.1"/>
    <property type="molecule type" value="Genomic_DNA"/>
</dbReference>
<comment type="caution">
    <text evidence="1">The sequence shown here is derived from an EMBL/GenBank/DDBJ whole genome shotgun (WGS) entry which is preliminary data.</text>
</comment>
<keyword evidence="2" id="KW-1185">Reference proteome</keyword>
<protein>
    <submittedName>
        <fullName evidence="1">Uncharacterized protein</fullName>
    </submittedName>
</protein>
<gene>
    <name evidence="1" type="ORF">THAOC_27278</name>
</gene>
<dbReference type="AlphaFoldDB" id="K0RLY5"/>